<evidence type="ECO:0000313" key="2">
    <source>
        <dbReference type="Proteomes" id="UP000784294"/>
    </source>
</evidence>
<sequence>MMKSSEDIDGIHGESRLAPVAALLSGRVGLETADAYANPRVCGHTGEQRFAHFHGSSRKPGQFKVMNKDSERCILYWQIGTS</sequence>
<accession>A0A3S5A478</accession>
<comment type="caution">
    <text evidence="1">The sequence shown here is derived from an EMBL/GenBank/DDBJ whole genome shotgun (WGS) entry which is preliminary data.</text>
</comment>
<gene>
    <name evidence="1" type="ORF">PXEA_LOCUS8003</name>
</gene>
<reference evidence="1" key="1">
    <citation type="submission" date="2018-11" db="EMBL/GenBank/DDBJ databases">
        <authorList>
            <consortium name="Pathogen Informatics"/>
        </authorList>
    </citation>
    <scope>NUCLEOTIDE SEQUENCE</scope>
</reference>
<proteinExistence type="predicted"/>
<name>A0A3S5A478_9PLAT</name>
<keyword evidence="2" id="KW-1185">Reference proteome</keyword>
<organism evidence="1 2">
    <name type="scientific">Protopolystoma xenopodis</name>
    <dbReference type="NCBI Taxonomy" id="117903"/>
    <lineage>
        <taxon>Eukaryota</taxon>
        <taxon>Metazoa</taxon>
        <taxon>Spiralia</taxon>
        <taxon>Lophotrochozoa</taxon>
        <taxon>Platyhelminthes</taxon>
        <taxon>Monogenea</taxon>
        <taxon>Polyopisthocotylea</taxon>
        <taxon>Polystomatidea</taxon>
        <taxon>Polystomatidae</taxon>
        <taxon>Protopolystoma</taxon>
    </lineage>
</organism>
<evidence type="ECO:0000313" key="1">
    <source>
        <dbReference type="EMBL" id="VEL14563.1"/>
    </source>
</evidence>
<dbReference type="AlphaFoldDB" id="A0A3S5A478"/>
<dbReference type="Proteomes" id="UP000784294">
    <property type="component" value="Unassembled WGS sequence"/>
</dbReference>
<dbReference type="EMBL" id="CAAALY010021608">
    <property type="protein sequence ID" value="VEL14563.1"/>
    <property type="molecule type" value="Genomic_DNA"/>
</dbReference>
<protein>
    <submittedName>
        <fullName evidence="1">Uncharacterized protein</fullName>
    </submittedName>
</protein>